<dbReference type="CDD" id="cd18577">
    <property type="entry name" value="ABC_6TM_Pgp_ABCB1_D1_like"/>
    <property type="match status" value="1"/>
</dbReference>
<feature type="transmembrane region" description="Helical" evidence="5">
    <location>
        <begin position="36"/>
        <end position="59"/>
    </location>
</feature>
<keyword evidence="3 5" id="KW-1133">Transmembrane helix</keyword>
<dbReference type="SUPFAM" id="SSF90123">
    <property type="entry name" value="ABC transporter transmembrane region"/>
    <property type="match status" value="1"/>
</dbReference>
<feature type="transmembrane region" description="Helical" evidence="5">
    <location>
        <begin position="230"/>
        <end position="250"/>
    </location>
</feature>
<evidence type="ECO:0000256" key="2">
    <source>
        <dbReference type="ARBA" id="ARBA00022692"/>
    </source>
</evidence>
<reference evidence="7" key="1">
    <citation type="journal article" date="2010" name="Science">
        <title>Plasticity of animal genome architecture unmasked by rapid evolution of a pelagic tunicate.</title>
        <authorList>
            <person name="Denoeud F."/>
            <person name="Henriet S."/>
            <person name="Mungpakdee S."/>
            <person name="Aury J.M."/>
            <person name="Da Silva C."/>
            <person name="Brinkmann H."/>
            <person name="Mikhaleva J."/>
            <person name="Olsen L.C."/>
            <person name="Jubin C."/>
            <person name="Canestro C."/>
            <person name="Bouquet J.M."/>
            <person name="Danks G."/>
            <person name="Poulain J."/>
            <person name="Campsteijn C."/>
            <person name="Adamski M."/>
            <person name="Cross I."/>
            <person name="Yadetie F."/>
            <person name="Muffato M."/>
            <person name="Louis A."/>
            <person name="Butcher S."/>
            <person name="Tsagkogeorga G."/>
            <person name="Konrad A."/>
            <person name="Singh S."/>
            <person name="Jensen M.F."/>
            <person name="Cong E.H."/>
            <person name="Eikeseth-Otteraa H."/>
            <person name="Noel B."/>
            <person name="Anthouard V."/>
            <person name="Porcel B.M."/>
            <person name="Kachouri-Lafond R."/>
            <person name="Nishino A."/>
            <person name="Ugolini M."/>
            <person name="Chourrout P."/>
            <person name="Nishida H."/>
            <person name="Aasland R."/>
            <person name="Huzurbazar S."/>
            <person name="Westhof E."/>
            <person name="Delsuc F."/>
            <person name="Lehrach H."/>
            <person name="Reinhardt R."/>
            <person name="Weissenbach J."/>
            <person name="Roy S.W."/>
            <person name="Artiguenave F."/>
            <person name="Postlethwait J.H."/>
            <person name="Manak J.R."/>
            <person name="Thompson E.M."/>
            <person name="Jaillon O."/>
            <person name="Du Pasquier L."/>
            <person name="Boudinot P."/>
            <person name="Liberles D.A."/>
            <person name="Volff J.N."/>
            <person name="Philippe H."/>
            <person name="Lenhard B."/>
            <person name="Roest Crollius H."/>
            <person name="Wincker P."/>
            <person name="Chourrout D."/>
        </authorList>
    </citation>
    <scope>NUCLEOTIDE SEQUENCE [LARGE SCALE GENOMIC DNA]</scope>
</reference>
<evidence type="ECO:0000256" key="4">
    <source>
        <dbReference type="ARBA" id="ARBA00023136"/>
    </source>
</evidence>
<dbReference type="EMBL" id="FN656586">
    <property type="protein sequence ID" value="CBY41698.1"/>
    <property type="molecule type" value="Genomic_DNA"/>
</dbReference>
<dbReference type="PANTHER" id="PTHR24222:SF76">
    <property type="entry name" value="MYCOBACTIN IMPORT ATP-BINDING_PERMEASE PROTEIN IRTB"/>
    <property type="match status" value="1"/>
</dbReference>
<dbReference type="PANTHER" id="PTHR24222">
    <property type="entry name" value="ABC TRANSPORTER B FAMILY"/>
    <property type="match status" value="1"/>
</dbReference>
<proteinExistence type="predicted"/>
<organism evidence="7">
    <name type="scientific">Oikopleura dioica</name>
    <name type="common">Tunicate</name>
    <dbReference type="NCBI Taxonomy" id="34765"/>
    <lineage>
        <taxon>Eukaryota</taxon>
        <taxon>Metazoa</taxon>
        <taxon>Chordata</taxon>
        <taxon>Tunicata</taxon>
        <taxon>Appendicularia</taxon>
        <taxon>Copelata</taxon>
        <taxon>Oikopleuridae</taxon>
        <taxon>Oikopleura</taxon>
    </lineage>
</organism>
<feature type="transmembrane region" description="Helical" evidence="5">
    <location>
        <begin position="206"/>
        <end position="224"/>
    </location>
</feature>
<evidence type="ECO:0000256" key="1">
    <source>
        <dbReference type="ARBA" id="ARBA00004141"/>
    </source>
</evidence>
<comment type="subcellular location">
    <subcellularLocation>
        <location evidence="1">Membrane</location>
        <topology evidence="1">Multi-pass membrane protein</topology>
    </subcellularLocation>
</comment>
<protein>
    <recommendedName>
        <fullName evidence="6">ABC transmembrane type-1 domain-containing protein</fullName>
    </recommendedName>
</protein>
<gene>
    <name evidence="7" type="ORF">GSOID_T00023786001</name>
</gene>
<dbReference type="Pfam" id="PF00664">
    <property type="entry name" value="ABC_membrane"/>
    <property type="match status" value="1"/>
</dbReference>
<dbReference type="InterPro" id="IPR039421">
    <property type="entry name" value="Type_1_exporter"/>
</dbReference>
<dbReference type="GO" id="GO:0005524">
    <property type="term" value="F:ATP binding"/>
    <property type="evidence" value="ECO:0007669"/>
    <property type="project" value="InterPro"/>
</dbReference>
<evidence type="ECO:0000256" key="5">
    <source>
        <dbReference type="SAM" id="Phobius"/>
    </source>
</evidence>
<keyword evidence="4 5" id="KW-0472">Membrane</keyword>
<dbReference type="InterPro" id="IPR011527">
    <property type="entry name" value="ABC1_TM_dom"/>
</dbReference>
<evidence type="ECO:0000313" key="7">
    <source>
        <dbReference type="EMBL" id="CBY41698.1"/>
    </source>
</evidence>
<feature type="transmembrane region" description="Helical" evidence="5">
    <location>
        <begin position="6"/>
        <end position="24"/>
    </location>
</feature>
<dbReference type="PROSITE" id="PS50929">
    <property type="entry name" value="ABC_TM1F"/>
    <property type="match status" value="1"/>
</dbReference>
<evidence type="ECO:0000259" key="6">
    <source>
        <dbReference type="PROSITE" id="PS50929"/>
    </source>
</evidence>
<feature type="domain" description="ABC transmembrane type-1" evidence="6">
    <location>
        <begin position="43"/>
        <end position="293"/>
    </location>
</feature>
<feature type="non-terminal residue" evidence="7">
    <location>
        <position position="1"/>
    </location>
</feature>
<dbReference type="GO" id="GO:0005886">
    <property type="term" value="C:plasma membrane"/>
    <property type="evidence" value="ECO:0007669"/>
    <property type="project" value="TreeGrafter"/>
</dbReference>
<feature type="transmembrane region" description="Helical" evidence="5">
    <location>
        <begin position="131"/>
        <end position="154"/>
    </location>
</feature>
<dbReference type="Proteomes" id="UP000011014">
    <property type="component" value="Unassembled WGS sequence"/>
</dbReference>
<dbReference type="InterPro" id="IPR036640">
    <property type="entry name" value="ABC1_TM_sf"/>
</dbReference>
<dbReference type="AlphaFoldDB" id="E4Z1X0"/>
<name>E4Z1X0_OIKDI</name>
<keyword evidence="2 5" id="KW-0812">Transmembrane</keyword>
<dbReference type="Gene3D" id="1.20.1560.10">
    <property type="entry name" value="ABC transporter type 1, transmembrane domain"/>
    <property type="match status" value="1"/>
</dbReference>
<sequence length="302" mass="33043">TYNYLNSILILVCITLLGCSMPYFKLYRFASKADWVLIAFGWLSAIIVGVSQPAMVIFFGNSVNDFTSAGKFQACFPGDADALIKFANQTGSADDISDYCLLTLSTLTDRERDLFAGGSGTSISGTMMDNIWWFIGIGVIVWLAGWIQTATLMYSADRQVNFLRATYFASIMRQNIGYFDTNDAGELNTRMFDDVKKIQDGIAEKVGIAIQSLAQFVAGIVIGLVYGWKLGLVCVALLPVIGISGFLFFYMTTSASKTELDDYAEAGGIAEEVLGAIKTVTAFNGQKFEAKRYVTPHSVNKQ</sequence>
<accession>E4Z1X0</accession>
<dbReference type="GO" id="GO:0140359">
    <property type="term" value="F:ABC-type transporter activity"/>
    <property type="evidence" value="ECO:0007669"/>
    <property type="project" value="InterPro"/>
</dbReference>
<evidence type="ECO:0000256" key="3">
    <source>
        <dbReference type="ARBA" id="ARBA00022989"/>
    </source>
</evidence>